<feature type="chain" id="PRO_5043529036" evidence="1">
    <location>
        <begin position="23"/>
        <end position="118"/>
    </location>
</feature>
<reference evidence="2" key="1">
    <citation type="submission" date="2023-10" db="EMBL/GenBank/DDBJ databases">
        <title>Genome assembly of Pristionchus species.</title>
        <authorList>
            <person name="Yoshida K."/>
            <person name="Sommer R.J."/>
        </authorList>
    </citation>
    <scope>NUCLEOTIDE SEQUENCE</scope>
    <source>
        <strain evidence="2">RS5133</strain>
    </source>
</reference>
<keyword evidence="3" id="KW-1185">Reference proteome</keyword>
<feature type="signal peptide" evidence="1">
    <location>
        <begin position="1"/>
        <end position="22"/>
    </location>
</feature>
<organism evidence="2 3">
    <name type="scientific">Pristionchus fissidentatus</name>
    <dbReference type="NCBI Taxonomy" id="1538716"/>
    <lineage>
        <taxon>Eukaryota</taxon>
        <taxon>Metazoa</taxon>
        <taxon>Ecdysozoa</taxon>
        <taxon>Nematoda</taxon>
        <taxon>Chromadorea</taxon>
        <taxon>Rhabditida</taxon>
        <taxon>Rhabditina</taxon>
        <taxon>Diplogasteromorpha</taxon>
        <taxon>Diplogasteroidea</taxon>
        <taxon>Neodiplogasteridae</taxon>
        <taxon>Pristionchus</taxon>
    </lineage>
</organism>
<feature type="non-terminal residue" evidence="2">
    <location>
        <position position="1"/>
    </location>
</feature>
<evidence type="ECO:0000313" key="2">
    <source>
        <dbReference type="EMBL" id="GMT17741.1"/>
    </source>
</evidence>
<name>A0AAV5VEE4_9BILA</name>
<evidence type="ECO:0000313" key="3">
    <source>
        <dbReference type="Proteomes" id="UP001432322"/>
    </source>
</evidence>
<dbReference type="Proteomes" id="UP001432322">
    <property type="component" value="Unassembled WGS sequence"/>
</dbReference>
<dbReference type="EMBL" id="BTSY01000003">
    <property type="protein sequence ID" value="GMT17741.1"/>
    <property type="molecule type" value="Genomic_DNA"/>
</dbReference>
<sequence>IVDRRMKLGLFHFLCIFAVIIAEDTISKVTPALCDGDMICFYPTECKGQPSNQFIHEIFDQSVTDDCKAIVKIRPYTESKWLVELESLDPSVTLIQVDHGGRKLFTCSNTGSSVKAEF</sequence>
<proteinExistence type="predicted"/>
<protein>
    <submittedName>
        <fullName evidence="2">Uncharacterized protein</fullName>
    </submittedName>
</protein>
<gene>
    <name evidence="2" type="ORF">PFISCL1PPCAC_9038</name>
</gene>
<feature type="non-terminal residue" evidence="2">
    <location>
        <position position="118"/>
    </location>
</feature>
<evidence type="ECO:0000256" key="1">
    <source>
        <dbReference type="SAM" id="SignalP"/>
    </source>
</evidence>
<comment type="caution">
    <text evidence="2">The sequence shown here is derived from an EMBL/GenBank/DDBJ whole genome shotgun (WGS) entry which is preliminary data.</text>
</comment>
<accession>A0AAV5VEE4</accession>
<keyword evidence="1" id="KW-0732">Signal</keyword>
<dbReference type="AlphaFoldDB" id="A0AAV5VEE4"/>